<keyword evidence="3" id="KW-1185">Reference proteome</keyword>
<dbReference type="AlphaFoldDB" id="A0A3N7FWM0"/>
<dbReference type="Proteomes" id="UP000006729">
    <property type="component" value="Chromosome 13"/>
</dbReference>
<reference evidence="2 3" key="1">
    <citation type="journal article" date="2006" name="Science">
        <title>The genome of black cottonwood, Populus trichocarpa (Torr. &amp; Gray).</title>
        <authorList>
            <person name="Tuskan G.A."/>
            <person name="Difazio S."/>
            <person name="Jansson S."/>
            <person name="Bohlmann J."/>
            <person name="Grigoriev I."/>
            <person name="Hellsten U."/>
            <person name="Putnam N."/>
            <person name="Ralph S."/>
            <person name="Rombauts S."/>
            <person name="Salamov A."/>
            <person name="Schein J."/>
            <person name="Sterck L."/>
            <person name="Aerts A."/>
            <person name="Bhalerao R.R."/>
            <person name="Bhalerao R.P."/>
            <person name="Blaudez D."/>
            <person name="Boerjan W."/>
            <person name="Brun A."/>
            <person name="Brunner A."/>
            <person name="Busov V."/>
            <person name="Campbell M."/>
            <person name="Carlson J."/>
            <person name="Chalot M."/>
            <person name="Chapman J."/>
            <person name="Chen G.L."/>
            <person name="Cooper D."/>
            <person name="Coutinho P.M."/>
            <person name="Couturier J."/>
            <person name="Covert S."/>
            <person name="Cronk Q."/>
            <person name="Cunningham R."/>
            <person name="Davis J."/>
            <person name="Degroeve S."/>
            <person name="Dejardin A."/>
            <person name="Depamphilis C."/>
            <person name="Detter J."/>
            <person name="Dirks B."/>
            <person name="Dubchak I."/>
            <person name="Duplessis S."/>
            <person name="Ehlting J."/>
            <person name="Ellis B."/>
            <person name="Gendler K."/>
            <person name="Goodstein D."/>
            <person name="Gribskov M."/>
            <person name="Grimwood J."/>
            <person name="Groover A."/>
            <person name="Gunter L."/>
            <person name="Hamberger B."/>
            <person name="Heinze B."/>
            <person name="Helariutta Y."/>
            <person name="Henrissat B."/>
            <person name="Holligan D."/>
            <person name="Holt R."/>
            <person name="Huang W."/>
            <person name="Islam-Faridi N."/>
            <person name="Jones S."/>
            <person name="Jones-Rhoades M."/>
            <person name="Jorgensen R."/>
            <person name="Joshi C."/>
            <person name="Kangasjarvi J."/>
            <person name="Karlsson J."/>
            <person name="Kelleher C."/>
            <person name="Kirkpatrick R."/>
            <person name="Kirst M."/>
            <person name="Kohler A."/>
            <person name="Kalluri U."/>
            <person name="Larimer F."/>
            <person name="Leebens-Mack J."/>
            <person name="Leple J.C."/>
            <person name="Locascio P."/>
            <person name="Lou Y."/>
            <person name="Lucas S."/>
            <person name="Martin F."/>
            <person name="Montanini B."/>
            <person name="Napoli C."/>
            <person name="Nelson D.R."/>
            <person name="Nelson C."/>
            <person name="Nieminen K."/>
            <person name="Nilsson O."/>
            <person name="Pereda V."/>
            <person name="Peter G."/>
            <person name="Philippe R."/>
            <person name="Pilate G."/>
            <person name="Poliakov A."/>
            <person name="Razumovskaya J."/>
            <person name="Richardson P."/>
            <person name="Rinaldi C."/>
            <person name="Ritland K."/>
            <person name="Rouze P."/>
            <person name="Ryaboy D."/>
            <person name="Schmutz J."/>
            <person name="Schrader J."/>
            <person name="Segerman B."/>
            <person name="Shin H."/>
            <person name="Siddiqui A."/>
            <person name="Sterky F."/>
            <person name="Terry A."/>
            <person name="Tsai C.J."/>
            <person name="Uberbacher E."/>
            <person name="Unneberg P."/>
            <person name="Vahala J."/>
            <person name="Wall K."/>
            <person name="Wessler S."/>
            <person name="Yang G."/>
            <person name="Yin T."/>
            <person name="Douglas C."/>
            <person name="Marra M."/>
            <person name="Sandberg G."/>
            <person name="Van de Peer Y."/>
            <person name="Rokhsar D."/>
        </authorList>
    </citation>
    <scope>NUCLEOTIDE SEQUENCE [LARGE SCALE GENOMIC DNA]</scope>
    <source>
        <strain evidence="3">cv. Nisqually</strain>
    </source>
</reference>
<sequence>MESKGSEIDEFEKALESALDGSTEEEEEDENEEGEYSDDDEEEEDDDDEEEEEEEENALDSMEQNQQFEYEALAEKKRKTLADAKGEGSAKKARQEDMTGASLAEIEEIMNFGMRKKRRRRMRTRRHSSSMEVPF</sequence>
<name>A0A3N7FWM0_POPTR</name>
<gene>
    <name evidence="2" type="ORF">POPTR_013G128950</name>
</gene>
<dbReference type="EMBL" id="CM009302">
    <property type="protein sequence ID" value="RQO99353.1"/>
    <property type="molecule type" value="Genomic_DNA"/>
</dbReference>
<evidence type="ECO:0000313" key="3">
    <source>
        <dbReference type="Proteomes" id="UP000006729"/>
    </source>
</evidence>
<feature type="compositionally biased region" description="Basic residues" evidence="1">
    <location>
        <begin position="114"/>
        <end position="128"/>
    </location>
</feature>
<feature type="region of interest" description="Disordered" evidence="1">
    <location>
        <begin position="1"/>
        <end position="135"/>
    </location>
</feature>
<organism evidence="2 3">
    <name type="scientific">Populus trichocarpa</name>
    <name type="common">Western balsam poplar</name>
    <name type="synonym">Populus balsamifera subsp. trichocarpa</name>
    <dbReference type="NCBI Taxonomy" id="3694"/>
    <lineage>
        <taxon>Eukaryota</taxon>
        <taxon>Viridiplantae</taxon>
        <taxon>Streptophyta</taxon>
        <taxon>Embryophyta</taxon>
        <taxon>Tracheophyta</taxon>
        <taxon>Spermatophyta</taxon>
        <taxon>Magnoliopsida</taxon>
        <taxon>eudicotyledons</taxon>
        <taxon>Gunneridae</taxon>
        <taxon>Pentapetalae</taxon>
        <taxon>rosids</taxon>
        <taxon>fabids</taxon>
        <taxon>Malpighiales</taxon>
        <taxon>Salicaceae</taxon>
        <taxon>Saliceae</taxon>
        <taxon>Populus</taxon>
    </lineage>
</organism>
<evidence type="ECO:0000313" key="2">
    <source>
        <dbReference type="EMBL" id="RQO99353.1"/>
    </source>
</evidence>
<feature type="compositionally biased region" description="Basic and acidic residues" evidence="1">
    <location>
        <begin position="1"/>
        <end position="15"/>
    </location>
</feature>
<proteinExistence type="predicted"/>
<accession>A0A3N7FWM0</accession>
<dbReference type="STRING" id="3694.A0A3N7FWM0"/>
<feature type="compositionally biased region" description="Basic and acidic residues" evidence="1">
    <location>
        <begin position="80"/>
        <end position="97"/>
    </location>
</feature>
<protein>
    <submittedName>
        <fullName evidence="2">Uncharacterized protein</fullName>
    </submittedName>
</protein>
<feature type="compositionally biased region" description="Acidic residues" evidence="1">
    <location>
        <begin position="22"/>
        <end position="58"/>
    </location>
</feature>
<evidence type="ECO:0000256" key="1">
    <source>
        <dbReference type="SAM" id="MobiDB-lite"/>
    </source>
</evidence>
<dbReference type="InParanoid" id="A0A3N7FWM0"/>